<keyword evidence="7" id="KW-0547">Nucleotide-binding</keyword>
<evidence type="ECO:0000259" key="14">
    <source>
        <dbReference type="PROSITE" id="PS50011"/>
    </source>
</evidence>
<evidence type="ECO:0000256" key="5">
    <source>
        <dbReference type="ARBA" id="ARBA00022679"/>
    </source>
</evidence>
<keyword evidence="9 15" id="KW-0675">Receptor</keyword>
<dbReference type="Pfam" id="PF11721">
    <property type="entry name" value="Malectin"/>
    <property type="match status" value="1"/>
</dbReference>
<evidence type="ECO:0000256" key="13">
    <source>
        <dbReference type="SAM" id="MobiDB-lite"/>
    </source>
</evidence>
<keyword evidence="3" id="KW-0723">Serine/threonine-protein kinase</keyword>
<keyword evidence="15" id="KW-0418">Kinase</keyword>
<gene>
    <name evidence="15" type="primary">VvCHDh000609_24</name>
    <name evidence="15" type="ORF">CK203_097052</name>
</gene>
<evidence type="ECO:0000313" key="16">
    <source>
        <dbReference type="Proteomes" id="UP000288805"/>
    </source>
</evidence>
<evidence type="ECO:0000256" key="6">
    <source>
        <dbReference type="ARBA" id="ARBA00022729"/>
    </source>
</evidence>
<comment type="catalytic activity">
    <reaction evidence="11">
        <text>L-threonyl-[protein] + ATP = O-phospho-L-threonyl-[protein] + ADP + H(+)</text>
        <dbReference type="Rhea" id="RHEA:46608"/>
        <dbReference type="Rhea" id="RHEA-COMP:11060"/>
        <dbReference type="Rhea" id="RHEA-COMP:11605"/>
        <dbReference type="ChEBI" id="CHEBI:15378"/>
        <dbReference type="ChEBI" id="CHEBI:30013"/>
        <dbReference type="ChEBI" id="CHEBI:30616"/>
        <dbReference type="ChEBI" id="CHEBI:61977"/>
        <dbReference type="ChEBI" id="CHEBI:456216"/>
        <dbReference type="EC" id="2.7.11.1"/>
    </reaction>
</comment>
<name>A0A438E7C1_VITVI</name>
<dbReference type="GO" id="GO:0016020">
    <property type="term" value="C:membrane"/>
    <property type="evidence" value="ECO:0007669"/>
    <property type="project" value="UniProtKB-SubCell"/>
</dbReference>
<keyword evidence="4" id="KW-0597">Phosphoprotein</keyword>
<evidence type="ECO:0000256" key="7">
    <source>
        <dbReference type="ARBA" id="ARBA00022741"/>
    </source>
</evidence>
<keyword evidence="10" id="KW-0325">Glycoprotein</keyword>
<dbReference type="EMBL" id="QGNW01001372">
    <property type="protein sequence ID" value="RVW43651.1"/>
    <property type="molecule type" value="Genomic_DNA"/>
</dbReference>
<evidence type="ECO:0000256" key="2">
    <source>
        <dbReference type="ARBA" id="ARBA00012513"/>
    </source>
</evidence>
<evidence type="ECO:0000256" key="9">
    <source>
        <dbReference type="ARBA" id="ARBA00023170"/>
    </source>
</evidence>
<evidence type="ECO:0000256" key="11">
    <source>
        <dbReference type="ARBA" id="ARBA00047899"/>
    </source>
</evidence>
<evidence type="ECO:0000256" key="3">
    <source>
        <dbReference type="ARBA" id="ARBA00022527"/>
    </source>
</evidence>
<accession>A0A438E7C1</accession>
<dbReference type="FunFam" id="3.30.200.20:FF:000140">
    <property type="entry name" value="Leucine-rich repeat receptor-like protein kinase"/>
    <property type="match status" value="1"/>
</dbReference>
<evidence type="ECO:0000256" key="1">
    <source>
        <dbReference type="ARBA" id="ARBA00004479"/>
    </source>
</evidence>
<dbReference type="InterPro" id="IPR011009">
    <property type="entry name" value="Kinase-like_dom_sf"/>
</dbReference>
<dbReference type="EC" id="2.7.11.1" evidence="2"/>
<dbReference type="Gene3D" id="2.60.120.430">
    <property type="entry name" value="Galactose-binding lectin"/>
    <property type="match status" value="1"/>
</dbReference>
<reference evidence="15 16" key="1">
    <citation type="journal article" date="2018" name="PLoS Genet.">
        <title>Population sequencing reveals clonal diversity and ancestral inbreeding in the grapevine cultivar Chardonnay.</title>
        <authorList>
            <person name="Roach M.J."/>
            <person name="Johnson D.L."/>
            <person name="Bohlmann J."/>
            <person name="van Vuuren H.J."/>
            <person name="Jones S.J."/>
            <person name="Pretorius I.S."/>
            <person name="Schmidt S.A."/>
            <person name="Borneman A.R."/>
        </authorList>
    </citation>
    <scope>NUCLEOTIDE SEQUENCE [LARGE SCALE GENOMIC DNA]</scope>
    <source>
        <strain evidence="16">cv. Chardonnay</strain>
        <tissue evidence="15">Leaf</tissue>
    </source>
</reference>
<dbReference type="InterPro" id="IPR001245">
    <property type="entry name" value="Ser-Thr/Tyr_kinase_cat_dom"/>
</dbReference>
<evidence type="ECO:0000313" key="15">
    <source>
        <dbReference type="EMBL" id="RVW43651.1"/>
    </source>
</evidence>
<organism evidence="15 16">
    <name type="scientific">Vitis vinifera</name>
    <name type="common">Grape</name>
    <dbReference type="NCBI Taxonomy" id="29760"/>
    <lineage>
        <taxon>Eukaryota</taxon>
        <taxon>Viridiplantae</taxon>
        <taxon>Streptophyta</taxon>
        <taxon>Embryophyta</taxon>
        <taxon>Tracheophyta</taxon>
        <taxon>Spermatophyta</taxon>
        <taxon>Magnoliopsida</taxon>
        <taxon>eudicotyledons</taxon>
        <taxon>Gunneridae</taxon>
        <taxon>Pentapetalae</taxon>
        <taxon>rosids</taxon>
        <taxon>Vitales</taxon>
        <taxon>Vitaceae</taxon>
        <taxon>Viteae</taxon>
        <taxon>Vitis</taxon>
    </lineage>
</organism>
<dbReference type="SUPFAM" id="SSF56112">
    <property type="entry name" value="Protein kinase-like (PK-like)"/>
    <property type="match status" value="1"/>
</dbReference>
<comment type="caution">
    <text evidence="15">The sequence shown here is derived from an EMBL/GenBank/DDBJ whole genome shotgun (WGS) entry which is preliminary data.</text>
</comment>
<comment type="subcellular location">
    <subcellularLocation>
        <location evidence="1">Membrane</location>
        <topology evidence="1">Single-pass type I membrane protein</topology>
    </subcellularLocation>
</comment>
<dbReference type="GO" id="GO:0005524">
    <property type="term" value="F:ATP binding"/>
    <property type="evidence" value="ECO:0007669"/>
    <property type="project" value="UniProtKB-KW"/>
</dbReference>
<dbReference type="Proteomes" id="UP000288805">
    <property type="component" value="Unassembled WGS sequence"/>
</dbReference>
<dbReference type="AlphaFoldDB" id="A0A438E7C1"/>
<dbReference type="PANTHER" id="PTHR48006:SF34">
    <property type="entry name" value="OS08G0203700 PROTEIN"/>
    <property type="match status" value="1"/>
</dbReference>
<dbReference type="PROSITE" id="PS50011">
    <property type="entry name" value="PROTEIN_KINASE_DOM"/>
    <property type="match status" value="1"/>
</dbReference>
<feature type="domain" description="Protein kinase" evidence="14">
    <location>
        <begin position="257"/>
        <end position="566"/>
    </location>
</feature>
<dbReference type="InterPro" id="IPR021720">
    <property type="entry name" value="Malectin_dom"/>
</dbReference>
<dbReference type="Gene3D" id="3.30.200.20">
    <property type="entry name" value="Phosphorylase Kinase, domain 1"/>
    <property type="match status" value="1"/>
</dbReference>
<evidence type="ECO:0000256" key="8">
    <source>
        <dbReference type="ARBA" id="ARBA00022840"/>
    </source>
</evidence>
<evidence type="ECO:0000256" key="4">
    <source>
        <dbReference type="ARBA" id="ARBA00022553"/>
    </source>
</evidence>
<protein>
    <recommendedName>
        <fullName evidence="2">non-specific serine/threonine protein kinase</fullName>
        <ecNumber evidence="2">2.7.11.1</ecNumber>
    </recommendedName>
</protein>
<proteinExistence type="predicted"/>
<keyword evidence="5" id="KW-0808">Transferase</keyword>
<feature type="region of interest" description="Disordered" evidence="13">
    <location>
        <begin position="482"/>
        <end position="507"/>
    </location>
</feature>
<dbReference type="PANTHER" id="PTHR48006">
    <property type="entry name" value="LEUCINE-RICH REPEAT-CONTAINING PROTEIN DDB_G0281931-RELATED"/>
    <property type="match status" value="1"/>
</dbReference>
<dbReference type="GO" id="GO:0004674">
    <property type="term" value="F:protein serine/threonine kinase activity"/>
    <property type="evidence" value="ECO:0007669"/>
    <property type="project" value="UniProtKB-KW"/>
</dbReference>
<evidence type="ECO:0000256" key="10">
    <source>
        <dbReference type="ARBA" id="ARBA00023180"/>
    </source>
</evidence>
<evidence type="ECO:0000256" key="12">
    <source>
        <dbReference type="ARBA" id="ARBA00048679"/>
    </source>
</evidence>
<sequence>MGKQTANSAKNLVANNFTFDSSNRSLLPGLNCLQRNFPCNKNTPRYANFSIKCGGSEMRNAEGIVSNPSYVDNNLMQVTGTNTPELFQSSRISPGSLRYYGLGLENGPYIVSLEFAETVFKDRDTQTWESLGRRVFDIYIQGALQFKDFDISKEAGGVERALEKKFYATVSENYLEIHLFWAGKGTCCNPIQGYYGPSISALSVVSDFTPTVAGNPPIPPSKKNNTGLIVGVAVFCWSCPRPNTFSYSELRTATEDFNPANKLGEGGFGPVYKGTLNDGRVVAVKQLSVASQQGKSQFVAEIAAISAVQHRNLVKLYGCCIEGNRRLLVYEHLENKSLDQALFELFQKYQILDWQSCMMTRKQHQHPSWQAQLGYLAPEYAMRGHLTEKADVFGFGVVALEILSGRPNSDNSLDTEKIYLLEWEWLSCAPRHHQCCGQQCRRVAAMLAGDIEVGIVTAKPSYLTDWDFKDITNSFLKEDSQASVASKSRKQDNTADQMPSPVSPTEPMLHEIIGEGRYSTLELELDKLKLRIPASTGSALKRLREGKLPEVQSKLAKFGLSMRHPK</sequence>
<dbReference type="InterPro" id="IPR000719">
    <property type="entry name" value="Prot_kinase_dom"/>
</dbReference>
<dbReference type="InterPro" id="IPR051824">
    <property type="entry name" value="LRR_Rcpt-Like_S/T_Kinase"/>
</dbReference>
<dbReference type="Gene3D" id="1.10.510.10">
    <property type="entry name" value="Transferase(Phosphotransferase) domain 1"/>
    <property type="match status" value="1"/>
</dbReference>
<keyword evidence="6" id="KW-0732">Signal</keyword>
<dbReference type="Pfam" id="PF07714">
    <property type="entry name" value="PK_Tyr_Ser-Thr"/>
    <property type="match status" value="1"/>
</dbReference>
<keyword evidence="8" id="KW-0067">ATP-binding</keyword>
<comment type="catalytic activity">
    <reaction evidence="12">
        <text>L-seryl-[protein] + ATP = O-phospho-L-seryl-[protein] + ADP + H(+)</text>
        <dbReference type="Rhea" id="RHEA:17989"/>
        <dbReference type="Rhea" id="RHEA-COMP:9863"/>
        <dbReference type="Rhea" id="RHEA-COMP:11604"/>
        <dbReference type="ChEBI" id="CHEBI:15378"/>
        <dbReference type="ChEBI" id="CHEBI:29999"/>
        <dbReference type="ChEBI" id="CHEBI:30616"/>
        <dbReference type="ChEBI" id="CHEBI:83421"/>
        <dbReference type="ChEBI" id="CHEBI:456216"/>
        <dbReference type="EC" id="2.7.11.1"/>
    </reaction>
</comment>